<dbReference type="PANTHER" id="PTHR20883:SF48">
    <property type="entry name" value="ECTOINE DIOXYGENASE"/>
    <property type="match status" value="1"/>
</dbReference>
<proteinExistence type="predicted"/>
<dbReference type="Gene3D" id="2.60.120.620">
    <property type="entry name" value="q2cbj1_9rhob like domain"/>
    <property type="match status" value="1"/>
</dbReference>
<dbReference type="OrthoDB" id="9814777at2"/>
<comment type="caution">
    <text evidence="2">The sequence shown here is derived from an EMBL/GenBank/DDBJ whole genome shotgun (WGS) entry which is preliminary data.</text>
</comment>
<dbReference type="PANTHER" id="PTHR20883">
    <property type="entry name" value="PHYTANOYL-COA DIOXYGENASE DOMAIN CONTAINING 1"/>
    <property type="match status" value="1"/>
</dbReference>
<dbReference type="GO" id="GO:0016706">
    <property type="term" value="F:2-oxoglutarate-dependent dioxygenase activity"/>
    <property type="evidence" value="ECO:0007669"/>
    <property type="project" value="UniProtKB-ARBA"/>
</dbReference>
<comment type="cofactor">
    <cofactor evidence="1">
        <name>Fe(2+)</name>
        <dbReference type="ChEBI" id="CHEBI:29033"/>
    </cofactor>
</comment>
<dbReference type="InterPro" id="IPR008775">
    <property type="entry name" value="Phytyl_CoA_dOase-like"/>
</dbReference>
<sequence>MPITSEQIDQYKKTGFLHIPNAIPVNVLRQWQQLAYDLEQKVRQAPEVHSNVHASSEKEKLILRQNHLLPVYPDALLELLALPAILEIASKFCGRGAVPLSCDLMYKRAGRDSTVLWHQDAPHNRRFPYLNIGIYLDDSPAGDGCLRYVPGSQKKLQDICSLTKQYGWSIPGYMECTAKAGDIIIHDIMVLHCSKAKVTNDVRRTIYLEMRPYDAIVEEGHHSLYWAELRQKWMAMVQRRVRDTAAFGELFDGLPNDVENEAKEIEQLINHREPLLPASYCHEKIMRSDYP</sequence>
<dbReference type="EMBL" id="QREG01000003">
    <property type="protein sequence ID" value="REE01720.1"/>
    <property type="molecule type" value="Genomic_DNA"/>
</dbReference>
<keyword evidence="2" id="KW-0560">Oxidoreductase</keyword>
<evidence type="ECO:0000313" key="3">
    <source>
        <dbReference type="Proteomes" id="UP000256779"/>
    </source>
</evidence>
<name>A0A3D9L6C0_MARFU</name>
<protein>
    <submittedName>
        <fullName evidence="2">Phytanoyl-CoA dioxygenase PhyH</fullName>
    </submittedName>
</protein>
<dbReference type="SUPFAM" id="SSF51197">
    <property type="entry name" value="Clavaminate synthase-like"/>
    <property type="match status" value="1"/>
</dbReference>
<keyword evidence="2" id="KW-0223">Dioxygenase</keyword>
<dbReference type="Proteomes" id="UP000256779">
    <property type="component" value="Unassembled WGS sequence"/>
</dbReference>
<gene>
    <name evidence="2" type="ORF">C7460_103237</name>
</gene>
<reference evidence="2 3" key="1">
    <citation type="submission" date="2018-07" db="EMBL/GenBank/DDBJ databases">
        <title>Genomic Encyclopedia of Type Strains, Phase IV (KMG-IV): sequencing the most valuable type-strain genomes for metagenomic binning, comparative biology and taxonomic classification.</title>
        <authorList>
            <person name="Goeker M."/>
        </authorList>
    </citation>
    <scope>NUCLEOTIDE SEQUENCE [LARGE SCALE GENOMIC DNA]</scope>
    <source>
        <strain evidence="2 3">DSM 4134</strain>
    </source>
</reference>
<evidence type="ECO:0000313" key="2">
    <source>
        <dbReference type="EMBL" id="REE01720.1"/>
    </source>
</evidence>
<dbReference type="GO" id="GO:0005506">
    <property type="term" value="F:iron ion binding"/>
    <property type="evidence" value="ECO:0007669"/>
    <property type="project" value="UniProtKB-ARBA"/>
</dbReference>
<evidence type="ECO:0000256" key="1">
    <source>
        <dbReference type="ARBA" id="ARBA00001954"/>
    </source>
</evidence>
<keyword evidence="3" id="KW-1185">Reference proteome</keyword>
<accession>A0A3D9L6C0</accession>
<dbReference type="Pfam" id="PF05721">
    <property type="entry name" value="PhyH"/>
    <property type="match status" value="1"/>
</dbReference>
<organism evidence="2 3">
    <name type="scientific">Marinoscillum furvescens DSM 4134</name>
    <dbReference type="NCBI Taxonomy" id="1122208"/>
    <lineage>
        <taxon>Bacteria</taxon>
        <taxon>Pseudomonadati</taxon>
        <taxon>Bacteroidota</taxon>
        <taxon>Cytophagia</taxon>
        <taxon>Cytophagales</taxon>
        <taxon>Reichenbachiellaceae</taxon>
        <taxon>Marinoscillum</taxon>
    </lineage>
</organism>
<dbReference type="AlphaFoldDB" id="A0A3D9L6C0"/>
<dbReference type="RefSeq" id="WP_115866997.1">
    <property type="nucleotide sequence ID" value="NZ_QREG01000003.1"/>
</dbReference>